<evidence type="ECO:0000313" key="3">
    <source>
        <dbReference type="EMBL" id="OQO92690.1"/>
    </source>
</evidence>
<keyword evidence="2" id="KW-0472">Membrane</keyword>
<accession>A0A1V9A6K2</accession>
<sequence>MTDEAELLLRDDRAVLVLPTRRENGDTDETDQRSAELADVLGADLADALAEWARVCAAMSRTGSGAGSEVVSRRGRQLAGRVAVRLGGPVRYRDPASGHSRVVRPNRSPAFARPPHGRAVDPTPPWATGLTVAAFAAVFVVVAMLALASTLASETAGWVAILAAAVVSAGLAPSLWLGRTVPVVRWLVLGAVVGTAVSWLGVLVIAFS</sequence>
<evidence type="ECO:0000313" key="4">
    <source>
        <dbReference type="Proteomes" id="UP000192591"/>
    </source>
</evidence>
<dbReference type="STRING" id="1962155.B1813_11050"/>
<evidence type="ECO:0000256" key="2">
    <source>
        <dbReference type="SAM" id="Phobius"/>
    </source>
</evidence>
<evidence type="ECO:0008006" key="5">
    <source>
        <dbReference type="Google" id="ProtNLM"/>
    </source>
</evidence>
<keyword evidence="2" id="KW-0812">Transmembrane</keyword>
<feature type="region of interest" description="Disordered" evidence="1">
    <location>
        <begin position="96"/>
        <end position="119"/>
    </location>
</feature>
<evidence type="ECO:0000256" key="1">
    <source>
        <dbReference type="SAM" id="MobiDB-lite"/>
    </source>
</evidence>
<keyword evidence="2" id="KW-1133">Transmembrane helix</keyword>
<feature type="transmembrane region" description="Helical" evidence="2">
    <location>
        <begin position="183"/>
        <end position="207"/>
    </location>
</feature>
<dbReference type="Proteomes" id="UP000192591">
    <property type="component" value="Unassembled WGS sequence"/>
</dbReference>
<dbReference type="InterPro" id="IPR024244">
    <property type="entry name" value="DUF2537"/>
</dbReference>
<dbReference type="RefSeq" id="WP_081191716.1">
    <property type="nucleotide sequence ID" value="NZ_MWIH01000005.1"/>
</dbReference>
<feature type="transmembrane region" description="Helical" evidence="2">
    <location>
        <begin position="126"/>
        <end position="148"/>
    </location>
</feature>
<comment type="caution">
    <text evidence="3">The sequence shown here is derived from an EMBL/GenBank/DDBJ whole genome shotgun (WGS) entry which is preliminary data.</text>
</comment>
<dbReference type="Pfam" id="PF10801">
    <property type="entry name" value="DUF2537"/>
    <property type="match status" value="1"/>
</dbReference>
<dbReference type="AlphaFoldDB" id="A0A1V9A6K2"/>
<gene>
    <name evidence="3" type="ORF">B1813_11050</name>
</gene>
<name>A0A1V9A6K2_SACPI</name>
<proteinExistence type="predicted"/>
<keyword evidence="4" id="KW-1185">Reference proteome</keyword>
<dbReference type="EMBL" id="MWIH01000005">
    <property type="protein sequence ID" value="OQO92690.1"/>
    <property type="molecule type" value="Genomic_DNA"/>
</dbReference>
<organism evidence="3 4">
    <name type="scientific">Saccharomonospora piscinae</name>
    <dbReference type="NCBI Taxonomy" id="687388"/>
    <lineage>
        <taxon>Bacteria</taxon>
        <taxon>Bacillati</taxon>
        <taxon>Actinomycetota</taxon>
        <taxon>Actinomycetes</taxon>
        <taxon>Pseudonocardiales</taxon>
        <taxon>Pseudonocardiaceae</taxon>
        <taxon>Saccharomonospora</taxon>
    </lineage>
</organism>
<reference evidence="3 4" key="1">
    <citation type="submission" date="2017-02" db="EMBL/GenBank/DDBJ databases">
        <title>Draft genome of Saccharomonospora sp. 154.</title>
        <authorList>
            <person name="Alonso-Carmona G.S."/>
            <person name="De La Haba R."/>
            <person name="Vera-Gargallo B."/>
            <person name="Sandoval-Trujillo A.H."/>
            <person name="Ramirez-Duran N."/>
            <person name="Ventosa A."/>
        </authorList>
    </citation>
    <scope>NUCLEOTIDE SEQUENCE [LARGE SCALE GENOMIC DNA]</scope>
    <source>
        <strain evidence="3 4">LRS4.154</strain>
    </source>
</reference>
<feature type="transmembrane region" description="Helical" evidence="2">
    <location>
        <begin position="155"/>
        <end position="177"/>
    </location>
</feature>
<protein>
    <recommendedName>
        <fullName evidence="5">DUF2537 domain-containing protein</fullName>
    </recommendedName>
</protein>